<sequence>MKIRLIFTLILVFTLSITQAQETNYLSMRWKDVATKMPEAWYGSDEAKAVAENVLLSQKEIGGWEKNKDFHQPLSDSEKAKIKANKAKIGATFDNGATISELRFLANVYAQNQDPRYKDSFEKGLNYIFIAQYDNGGWPQFFPVRTGSVAYSGHITYNDDAMVNTMKFLREIYSADQAYAALKLDPKMIAKAQKSFDAGIDCILKTQIVVDGSPTVWCAQHDEKTLAPAKARSYELASFSGSESVGIVQLLMELDNPSTEVIASIDGAVNWFETHKIEGIKVETEINADGKKNRIVVSDPSAPALWARFYDLDTEKPYFCDRDGIKKNSLSEIGYERRNGYSWYTNAPEKLLKEYPAWKEKIANN</sequence>
<dbReference type="RefSeq" id="WP_111322265.1">
    <property type="nucleotide sequence ID" value="NZ_QKZT01000021.1"/>
</dbReference>
<dbReference type="AlphaFoldDB" id="A0A2W7QJP6"/>
<dbReference type="NCBIfam" id="TIGR02474">
    <property type="entry name" value="pec_lyase"/>
    <property type="match status" value="1"/>
</dbReference>
<feature type="signal peptide" evidence="1">
    <location>
        <begin position="1"/>
        <end position="20"/>
    </location>
</feature>
<keyword evidence="3" id="KW-1185">Reference proteome</keyword>
<reference evidence="2 3" key="1">
    <citation type="submission" date="2018-06" db="EMBL/GenBank/DDBJ databases">
        <title>Genomic Encyclopedia of Archaeal and Bacterial Type Strains, Phase II (KMG-II): from individual species to whole genera.</title>
        <authorList>
            <person name="Goeker M."/>
        </authorList>
    </citation>
    <scope>NUCLEOTIDE SEQUENCE [LARGE SCALE GENOMIC DNA]</scope>
    <source>
        <strain evidence="2 3">DSM 19830</strain>
    </source>
</reference>
<evidence type="ECO:0000313" key="3">
    <source>
        <dbReference type="Proteomes" id="UP000248882"/>
    </source>
</evidence>
<evidence type="ECO:0000256" key="1">
    <source>
        <dbReference type="SAM" id="SignalP"/>
    </source>
</evidence>
<gene>
    <name evidence="2" type="ORF">LV85_03742</name>
</gene>
<dbReference type="OrthoDB" id="9804686at2"/>
<comment type="caution">
    <text evidence="2">The sequence shown here is derived from an EMBL/GenBank/DDBJ whole genome shotgun (WGS) entry which is preliminary data.</text>
</comment>
<protein>
    <submittedName>
        <fullName evidence="2">Pectinesterase</fullName>
    </submittedName>
</protein>
<feature type="chain" id="PRO_5015964917" evidence="1">
    <location>
        <begin position="21"/>
        <end position="365"/>
    </location>
</feature>
<dbReference type="Gene3D" id="1.50.10.20">
    <property type="match status" value="1"/>
</dbReference>
<evidence type="ECO:0000313" key="2">
    <source>
        <dbReference type="EMBL" id="PZX48331.1"/>
    </source>
</evidence>
<name>A0A2W7QJP6_9BACT</name>
<proteinExistence type="predicted"/>
<keyword evidence="1" id="KW-0732">Signal</keyword>
<dbReference type="EMBL" id="QKZT01000021">
    <property type="protein sequence ID" value="PZX48331.1"/>
    <property type="molecule type" value="Genomic_DNA"/>
</dbReference>
<organism evidence="2 3">
    <name type="scientific">Algoriphagus chordae</name>
    <dbReference type="NCBI Taxonomy" id="237019"/>
    <lineage>
        <taxon>Bacteria</taxon>
        <taxon>Pseudomonadati</taxon>
        <taxon>Bacteroidota</taxon>
        <taxon>Cytophagia</taxon>
        <taxon>Cytophagales</taxon>
        <taxon>Cyclobacteriaceae</taxon>
        <taxon>Algoriphagus</taxon>
    </lineage>
</organism>
<dbReference type="SUPFAM" id="SSF81853">
    <property type="entry name" value="Family 10 polysaccharide lyase"/>
    <property type="match status" value="1"/>
</dbReference>
<dbReference type="InterPro" id="IPR012669">
    <property type="entry name" value="Pectate_lyase"/>
</dbReference>
<accession>A0A2W7QJP6</accession>
<dbReference type="Pfam" id="PF09492">
    <property type="entry name" value="Pec_lyase"/>
    <property type="match status" value="1"/>
</dbReference>
<dbReference type="Proteomes" id="UP000248882">
    <property type="component" value="Unassembled WGS sequence"/>
</dbReference>